<name>D0KZ01_HALNC</name>
<dbReference type="Proteomes" id="UP000009102">
    <property type="component" value="Chromosome"/>
</dbReference>
<dbReference type="Gene3D" id="1.10.246.130">
    <property type="match status" value="1"/>
</dbReference>
<keyword evidence="2" id="KW-0808">Transferase</keyword>
<dbReference type="Gene3D" id="3.60.20.40">
    <property type="match status" value="1"/>
</dbReference>
<dbReference type="RefSeq" id="WP_012823710.1">
    <property type="nucleotide sequence ID" value="NC_013422.1"/>
</dbReference>
<proteinExistence type="predicted"/>
<dbReference type="PANTHER" id="PTHR43881">
    <property type="entry name" value="GAMMA-GLUTAMYLTRANSPEPTIDASE (AFU_ORTHOLOGUE AFUA_4G13580)"/>
    <property type="match status" value="1"/>
</dbReference>
<dbReference type="InterPro" id="IPR043137">
    <property type="entry name" value="GGT_ssub_C"/>
</dbReference>
<dbReference type="AlphaFoldDB" id="D0KZ01"/>
<feature type="region of interest" description="Disordered" evidence="1">
    <location>
        <begin position="512"/>
        <end position="532"/>
    </location>
</feature>
<dbReference type="HOGENOM" id="CLU_014813_3_0_6"/>
<keyword evidence="2" id="KW-0012">Acyltransferase</keyword>
<dbReference type="OrthoDB" id="5297205at2"/>
<organism evidence="2 3">
    <name type="scientific">Halothiobacillus neapolitanus (strain ATCC 23641 / DSM 15147 / CIP 104769 / NCIMB 8539 / c2)</name>
    <name type="common">Thiobacillus neapolitanus</name>
    <dbReference type="NCBI Taxonomy" id="555778"/>
    <lineage>
        <taxon>Bacteria</taxon>
        <taxon>Pseudomonadati</taxon>
        <taxon>Pseudomonadota</taxon>
        <taxon>Gammaproteobacteria</taxon>
        <taxon>Chromatiales</taxon>
        <taxon>Halothiobacillaceae</taxon>
        <taxon>Halothiobacillus</taxon>
    </lineage>
</organism>
<dbReference type="EMBL" id="CP001801">
    <property type="protein sequence ID" value="ACX95674.1"/>
    <property type="molecule type" value="Genomic_DNA"/>
</dbReference>
<sequence>MLKSTLAKHGMVVAPHNLAAQAGLAVLRDGGNAIEAAVATAAALAVVYPHMTGIGGDAFWLIKIPGSDPVSIDGSGRLAGDLTSSFYLEQGYDVIPTRGVLAANSVAGAVSAWDKALEYSTQKCQGHLPLSRILADAIDYAENGHPVTESQARTTHERTIELGNLPGFAATFLDQGAARSMGSTERNPALANTLKHLAATSSDAFYRGEIGTAIADELLRLGSPVRQCDLHQHKADYVTPLSTTFAGGRLYNTAPPTQGLASLMILSLFERAGGLDTQPDSPEYIHLLVESTKLAFQIRDRYVRDPQDMTIAASAFLSEERLNTLAAKISPSSALPWRGPGDMGDTTWFGAIDSEGRAVSVIQSLYHEYGSGIVLQDTGIVWQNRGISFSLQPDNPRSITPGSKPFHTLNPALAELSDGRVMVYGSMGGDGQPQTQSALLSRIAGWGVGLQDAITRPRWLLGRTWGNPSTSLKLESRFPPEVFETLRRLGHDVEIVGSFEEMMGHAGAISRNSSGLLEGGSDPRSDGCVAAY</sequence>
<gene>
    <name evidence="2" type="ordered locus">Hneap_0829</name>
</gene>
<dbReference type="InterPro" id="IPR052896">
    <property type="entry name" value="GGT-like_enzyme"/>
</dbReference>
<dbReference type="MEROPS" id="T03.025"/>
<dbReference type="InterPro" id="IPR043138">
    <property type="entry name" value="GGT_lsub"/>
</dbReference>
<dbReference type="InterPro" id="IPR029055">
    <property type="entry name" value="Ntn_hydrolases_N"/>
</dbReference>
<evidence type="ECO:0000313" key="3">
    <source>
        <dbReference type="Proteomes" id="UP000009102"/>
    </source>
</evidence>
<dbReference type="Pfam" id="PF01019">
    <property type="entry name" value="G_glu_transpept"/>
    <property type="match status" value="1"/>
</dbReference>
<accession>D0KZ01</accession>
<dbReference type="SUPFAM" id="SSF56235">
    <property type="entry name" value="N-terminal nucleophile aminohydrolases (Ntn hydrolases)"/>
    <property type="match status" value="1"/>
</dbReference>
<dbReference type="STRING" id="555778.Hneap_0829"/>
<dbReference type="KEGG" id="hna:Hneap_0829"/>
<dbReference type="EC" id="2.3.2.2" evidence="2"/>
<reference evidence="2 3" key="1">
    <citation type="submission" date="2009-10" db="EMBL/GenBank/DDBJ databases">
        <title>Complete sequence of Halothiobacillus neapolitanus c2.</title>
        <authorList>
            <consortium name="US DOE Joint Genome Institute"/>
            <person name="Lucas S."/>
            <person name="Copeland A."/>
            <person name="Lapidus A."/>
            <person name="Glavina del Rio T."/>
            <person name="Tice H."/>
            <person name="Bruce D."/>
            <person name="Goodwin L."/>
            <person name="Pitluck S."/>
            <person name="Davenport K."/>
            <person name="Brettin T."/>
            <person name="Detter J.C."/>
            <person name="Han C."/>
            <person name="Tapia R."/>
            <person name="Larimer F."/>
            <person name="Land M."/>
            <person name="Hauser L."/>
            <person name="Kyrpides N."/>
            <person name="Mikhailova N."/>
            <person name="Kerfeld C."/>
            <person name="Cannon G."/>
            <person name="Heinhort S."/>
        </authorList>
    </citation>
    <scope>NUCLEOTIDE SEQUENCE [LARGE SCALE GENOMIC DNA]</scope>
    <source>
        <strain evidence="3">ATCC 23641 / c2</strain>
    </source>
</reference>
<dbReference type="PRINTS" id="PR01210">
    <property type="entry name" value="GGTRANSPTASE"/>
</dbReference>
<dbReference type="GO" id="GO:0103068">
    <property type="term" value="F:leukotriene C4 gamma-glutamyl transferase activity"/>
    <property type="evidence" value="ECO:0007669"/>
    <property type="project" value="UniProtKB-EC"/>
</dbReference>
<keyword evidence="3" id="KW-1185">Reference proteome</keyword>
<protein>
    <submittedName>
        <fullName evidence="2">Gamma-glutamyltransferase</fullName>
        <ecNumber evidence="2">2.3.2.2</ecNumber>
    </submittedName>
</protein>
<evidence type="ECO:0000313" key="2">
    <source>
        <dbReference type="EMBL" id="ACX95674.1"/>
    </source>
</evidence>
<dbReference type="PANTHER" id="PTHR43881:SF5">
    <property type="entry name" value="GAMMA-GLUTAMYLTRANSPEPTIDASE"/>
    <property type="match status" value="1"/>
</dbReference>
<dbReference type="eggNOG" id="COG0405">
    <property type="taxonomic scope" value="Bacteria"/>
</dbReference>
<evidence type="ECO:0000256" key="1">
    <source>
        <dbReference type="SAM" id="MobiDB-lite"/>
    </source>
</evidence>